<gene>
    <name evidence="1" type="ORF">BJ138DRAFT_1068489</name>
</gene>
<dbReference type="EMBL" id="MU267809">
    <property type="protein sequence ID" value="KAH7908625.1"/>
    <property type="molecule type" value="Genomic_DNA"/>
</dbReference>
<accession>A0ACB8A5F1</accession>
<name>A0ACB8A5F1_9AGAM</name>
<dbReference type="Proteomes" id="UP000790377">
    <property type="component" value="Unassembled WGS sequence"/>
</dbReference>
<evidence type="ECO:0000313" key="2">
    <source>
        <dbReference type="Proteomes" id="UP000790377"/>
    </source>
</evidence>
<organism evidence="1 2">
    <name type="scientific">Hygrophoropsis aurantiaca</name>
    <dbReference type="NCBI Taxonomy" id="72124"/>
    <lineage>
        <taxon>Eukaryota</taxon>
        <taxon>Fungi</taxon>
        <taxon>Dikarya</taxon>
        <taxon>Basidiomycota</taxon>
        <taxon>Agaricomycotina</taxon>
        <taxon>Agaricomycetes</taxon>
        <taxon>Agaricomycetidae</taxon>
        <taxon>Boletales</taxon>
        <taxon>Coniophorineae</taxon>
        <taxon>Hygrophoropsidaceae</taxon>
        <taxon>Hygrophoropsis</taxon>
    </lineage>
</organism>
<evidence type="ECO:0000313" key="1">
    <source>
        <dbReference type="EMBL" id="KAH7908625.1"/>
    </source>
</evidence>
<keyword evidence="1" id="KW-0808">Transferase</keyword>
<proteinExistence type="predicted"/>
<protein>
    <submittedName>
        <fullName evidence="1">Thymidylate kinase-domain-containing protein</fullName>
    </submittedName>
</protein>
<keyword evidence="2" id="KW-1185">Reference proteome</keyword>
<feature type="non-terminal residue" evidence="1">
    <location>
        <position position="222"/>
    </location>
</feature>
<sequence>MSNPRAAFIVIEGLDRSGKSTQAQILKERLESDHRRVELIKFPDRTTAIGKTIDSYLRSESELDNHAIHLLFSANRWEHATRITTLLQSGTTVLADRYAFSGIAFSAYKGLPYTWCRAPDIGLPAPDLTLFLDIEPAAASARGGYGAERYEREEVQRGVRGVFGTIGAEMSDGVGGSDGLGGSRWMEIDAGREMDEVAREIWDAVHPLLDKVGVRPVGRLWE</sequence>
<keyword evidence="1" id="KW-0418">Kinase</keyword>
<reference evidence="1" key="1">
    <citation type="journal article" date="2021" name="New Phytol.">
        <title>Evolutionary innovations through gain and loss of genes in the ectomycorrhizal Boletales.</title>
        <authorList>
            <person name="Wu G."/>
            <person name="Miyauchi S."/>
            <person name="Morin E."/>
            <person name="Kuo A."/>
            <person name="Drula E."/>
            <person name="Varga T."/>
            <person name="Kohler A."/>
            <person name="Feng B."/>
            <person name="Cao Y."/>
            <person name="Lipzen A."/>
            <person name="Daum C."/>
            <person name="Hundley H."/>
            <person name="Pangilinan J."/>
            <person name="Johnson J."/>
            <person name="Barry K."/>
            <person name="LaButti K."/>
            <person name="Ng V."/>
            <person name="Ahrendt S."/>
            <person name="Min B."/>
            <person name="Choi I.G."/>
            <person name="Park H."/>
            <person name="Plett J.M."/>
            <person name="Magnuson J."/>
            <person name="Spatafora J.W."/>
            <person name="Nagy L.G."/>
            <person name="Henrissat B."/>
            <person name="Grigoriev I.V."/>
            <person name="Yang Z.L."/>
            <person name="Xu J."/>
            <person name="Martin F.M."/>
        </authorList>
    </citation>
    <scope>NUCLEOTIDE SEQUENCE</scope>
    <source>
        <strain evidence="1">ATCC 28755</strain>
    </source>
</reference>
<comment type="caution">
    <text evidence="1">The sequence shown here is derived from an EMBL/GenBank/DDBJ whole genome shotgun (WGS) entry which is preliminary data.</text>
</comment>